<evidence type="ECO:0000256" key="7">
    <source>
        <dbReference type="ARBA" id="ARBA00023254"/>
    </source>
</evidence>
<evidence type="ECO:0000256" key="3">
    <source>
        <dbReference type="ARBA" id="ARBA00022741"/>
    </source>
</evidence>
<dbReference type="Pfam" id="PF14520">
    <property type="entry name" value="HHH_5"/>
    <property type="match status" value="1"/>
</dbReference>
<gene>
    <name evidence="12" type="ORF">LTR62_003077</name>
</gene>
<evidence type="ECO:0000256" key="6">
    <source>
        <dbReference type="ARBA" id="ARBA00023242"/>
    </source>
</evidence>
<dbReference type="SMART" id="SM00382">
    <property type="entry name" value="AAA"/>
    <property type="match status" value="1"/>
</dbReference>
<dbReference type="GO" id="GO:0003690">
    <property type="term" value="F:double-stranded DNA binding"/>
    <property type="evidence" value="ECO:0007669"/>
    <property type="project" value="TreeGrafter"/>
</dbReference>
<evidence type="ECO:0000313" key="13">
    <source>
        <dbReference type="Proteomes" id="UP001310890"/>
    </source>
</evidence>
<dbReference type="NCBIfam" id="NF003301">
    <property type="entry name" value="PRK04301.1"/>
    <property type="match status" value="1"/>
</dbReference>
<evidence type="ECO:0000313" key="12">
    <source>
        <dbReference type="EMBL" id="KAK5113954.1"/>
    </source>
</evidence>
<comment type="similarity">
    <text evidence="2">Belongs to the RecA family. DMC1 subfamily.</text>
</comment>
<dbReference type="GO" id="GO:0005524">
    <property type="term" value="F:ATP binding"/>
    <property type="evidence" value="ECO:0007669"/>
    <property type="project" value="UniProtKB-KW"/>
</dbReference>
<dbReference type="AlphaFoldDB" id="A0AAN7TLM2"/>
<dbReference type="GO" id="GO:0000709">
    <property type="term" value="P:meiotic joint molecule formation"/>
    <property type="evidence" value="ECO:0007669"/>
    <property type="project" value="UniProtKB-ARBA"/>
</dbReference>
<dbReference type="GO" id="GO:0003697">
    <property type="term" value="F:single-stranded DNA binding"/>
    <property type="evidence" value="ECO:0007669"/>
    <property type="project" value="TreeGrafter"/>
</dbReference>
<dbReference type="PROSITE" id="PS50163">
    <property type="entry name" value="RECA_3"/>
    <property type="match status" value="1"/>
</dbReference>
<accession>A0AAN7TLM2</accession>
<dbReference type="GO" id="GO:0006312">
    <property type="term" value="P:mitotic recombination"/>
    <property type="evidence" value="ECO:0007669"/>
    <property type="project" value="TreeGrafter"/>
</dbReference>
<dbReference type="GO" id="GO:0000794">
    <property type="term" value="C:condensed nuclear chromosome"/>
    <property type="evidence" value="ECO:0007669"/>
    <property type="project" value="TreeGrafter"/>
</dbReference>
<keyword evidence="8" id="KW-0131">Cell cycle</keyword>
<proteinExistence type="inferred from homology"/>
<dbReference type="InterPro" id="IPR027417">
    <property type="entry name" value="P-loop_NTPase"/>
</dbReference>
<feature type="domain" description="RecA family profile 2" evidence="11">
    <location>
        <begin position="273"/>
        <end position="337"/>
    </location>
</feature>
<dbReference type="PANTHER" id="PTHR22942:SF30">
    <property type="entry name" value="MEIOTIC RECOMBINATION PROTEIN DMC1_LIM15 HOMOLOG"/>
    <property type="match status" value="1"/>
</dbReference>
<keyword evidence="3 9" id="KW-0547">Nucleotide-binding</keyword>
<dbReference type="InterPro" id="IPR020588">
    <property type="entry name" value="RecA_ATP-bd"/>
</dbReference>
<dbReference type="SUPFAM" id="SSF52540">
    <property type="entry name" value="P-loop containing nucleoside triphosphate hydrolases"/>
    <property type="match status" value="1"/>
</dbReference>
<dbReference type="Gene3D" id="3.40.50.300">
    <property type="entry name" value="P-loop containing nucleotide triphosphate hydrolases"/>
    <property type="match status" value="1"/>
</dbReference>
<keyword evidence="4 9" id="KW-0067">ATP-binding</keyword>
<dbReference type="GO" id="GO:0000730">
    <property type="term" value="P:DNA recombinase assembly"/>
    <property type="evidence" value="ECO:0007669"/>
    <property type="project" value="TreeGrafter"/>
</dbReference>
<evidence type="ECO:0000256" key="1">
    <source>
        <dbReference type="ARBA" id="ARBA00004123"/>
    </source>
</evidence>
<dbReference type="InterPro" id="IPR011940">
    <property type="entry name" value="Dmc1"/>
</dbReference>
<dbReference type="PIRSF" id="PIRSF005856">
    <property type="entry name" value="Rad51"/>
    <property type="match status" value="1"/>
</dbReference>
<evidence type="ECO:0000259" key="11">
    <source>
        <dbReference type="PROSITE" id="PS50163"/>
    </source>
</evidence>
<evidence type="ECO:0000256" key="2">
    <source>
        <dbReference type="ARBA" id="ARBA00008897"/>
    </source>
</evidence>
<keyword evidence="5" id="KW-0238">DNA-binding</keyword>
<dbReference type="FunFam" id="3.40.50.300:FF:000239">
    <property type="entry name" value="Meiotic recombination protein DMC1"/>
    <property type="match status" value="1"/>
</dbReference>
<dbReference type="SUPFAM" id="SSF47794">
    <property type="entry name" value="Rad51 N-terminal domain-like"/>
    <property type="match status" value="1"/>
</dbReference>
<feature type="domain" description="RecA family profile 1" evidence="10">
    <location>
        <begin position="95"/>
        <end position="266"/>
    </location>
</feature>
<dbReference type="Proteomes" id="UP001310890">
    <property type="component" value="Unassembled WGS sequence"/>
</dbReference>
<dbReference type="NCBIfam" id="TIGR02238">
    <property type="entry name" value="recomb_DMC1"/>
    <property type="match status" value="1"/>
</dbReference>
<dbReference type="GO" id="GO:0042148">
    <property type="term" value="P:DNA strand invasion"/>
    <property type="evidence" value="ECO:0007669"/>
    <property type="project" value="TreeGrafter"/>
</dbReference>
<dbReference type="InterPro" id="IPR016467">
    <property type="entry name" value="DNA_recomb/repair_RecA-like"/>
</dbReference>
<dbReference type="GO" id="GO:0000150">
    <property type="term" value="F:DNA strand exchange activity"/>
    <property type="evidence" value="ECO:0007669"/>
    <property type="project" value="InterPro"/>
</dbReference>
<dbReference type="PANTHER" id="PTHR22942">
    <property type="entry name" value="RECA/RAD51/RADA DNA STRAND-PAIRING FAMILY MEMBER"/>
    <property type="match status" value="1"/>
</dbReference>
<keyword evidence="7" id="KW-0469">Meiosis</keyword>
<dbReference type="GO" id="GO:0140664">
    <property type="term" value="F:ATP-dependent DNA damage sensor activity"/>
    <property type="evidence" value="ECO:0007669"/>
    <property type="project" value="InterPro"/>
</dbReference>
<dbReference type="InterPro" id="IPR010995">
    <property type="entry name" value="DNA_repair_Rad51/TF_NusA_a-hlx"/>
</dbReference>
<dbReference type="Pfam" id="PF08423">
    <property type="entry name" value="Rad51"/>
    <property type="match status" value="1"/>
</dbReference>
<dbReference type="EMBL" id="JAVRRL010000020">
    <property type="protein sequence ID" value="KAK5113954.1"/>
    <property type="molecule type" value="Genomic_DNA"/>
</dbReference>
<evidence type="ECO:0000256" key="4">
    <source>
        <dbReference type="ARBA" id="ARBA00022840"/>
    </source>
</evidence>
<dbReference type="GO" id="GO:0070192">
    <property type="term" value="P:chromosome organization involved in meiotic cell cycle"/>
    <property type="evidence" value="ECO:0007669"/>
    <property type="project" value="TreeGrafter"/>
</dbReference>
<name>A0AAN7TLM2_9PEZI</name>
<dbReference type="InterPro" id="IPR003593">
    <property type="entry name" value="AAA+_ATPase"/>
</dbReference>
<comment type="subcellular location">
    <subcellularLocation>
        <location evidence="1">Nucleus</location>
    </subcellularLocation>
</comment>
<evidence type="ECO:0008006" key="14">
    <source>
        <dbReference type="Google" id="ProtNLM"/>
    </source>
</evidence>
<organism evidence="12 13">
    <name type="scientific">Meristemomyces frigidus</name>
    <dbReference type="NCBI Taxonomy" id="1508187"/>
    <lineage>
        <taxon>Eukaryota</taxon>
        <taxon>Fungi</taxon>
        <taxon>Dikarya</taxon>
        <taxon>Ascomycota</taxon>
        <taxon>Pezizomycotina</taxon>
        <taxon>Dothideomycetes</taxon>
        <taxon>Dothideomycetidae</taxon>
        <taxon>Mycosphaerellales</taxon>
        <taxon>Teratosphaeriaceae</taxon>
        <taxon>Meristemomyces</taxon>
    </lineage>
</organism>
<protein>
    <recommendedName>
        <fullName evidence="14">Meiotic recombination protein DMC1</fullName>
    </recommendedName>
</protein>
<dbReference type="InterPro" id="IPR020587">
    <property type="entry name" value="RecA_monomer-monomer_interface"/>
</dbReference>
<evidence type="ECO:0000256" key="8">
    <source>
        <dbReference type="ARBA" id="ARBA00023306"/>
    </source>
</evidence>
<evidence type="ECO:0000256" key="9">
    <source>
        <dbReference type="RuleBase" id="RU003422"/>
    </source>
</evidence>
<dbReference type="InterPro" id="IPR013632">
    <property type="entry name" value="Rad51_C"/>
</dbReference>
<keyword evidence="6" id="KW-0539">Nucleus</keyword>
<dbReference type="PROSITE" id="PS50162">
    <property type="entry name" value="RECA_2"/>
    <property type="match status" value="1"/>
</dbReference>
<sequence length="338" mass="36896">MPSSDAGSDDGEYENFIVDIDVLANHGINQADILKLKGAGIHTIASLQNTMTKHLLKIKGFSEVKVDKVKDASKKSLPNACCFITGAETLLQRKSCFRLSTGSKQWDAILNGGFESRSISEVYGEFRCGKTQLAHTLSVVAQLPREEGGGGGKVAWIDTEGTFRPERIVQIAERFKIDPEVANENIIQCRAGNSEHQGSLILELSQYFVTGEYRLLVIDSLMALYRIDFIGRGELAERQQKLGGFLDKLHKIAEEFNIVVFYTNQVQSDPGANALFAGADGRKPVGGHVVAHASTTRVLLRKGRGEERVAKIQDSPDCPEGEATYIITTGGINDPDKA</sequence>
<comment type="caution">
    <text evidence="12">The sequence shown here is derived from an EMBL/GenBank/DDBJ whole genome shotgun (WGS) entry which is preliminary data.</text>
</comment>
<reference evidence="12" key="1">
    <citation type="submission" date="2023-08" db="EMBL/GenBank/DDBJ databases">
        <title>Black Yeasts Isolated from many extreme environments.</title>
        <authorList>
            <person name="Coleine C."/>
            <person name="Stajich J.E."/>
            <person name="Selbmann L."/>
        </authorList>
    </citation>
    <scope>NUCLEOTIDE SEQUENCE</scope>
    <source>
        <strain evidence="12">CCFEE 5401</strain>
    </source>
</reference>
<evidence type="ECO:0000256" key="5">
    <source>
        <dbReference type="ARBA" id="ARBA00023125"/>
    </source>
</evidence>
<dbReference type="Gene3D" id="1.10.150.20">
    <property type="entry name" value="5' to 3' exonuclease, C-terminal subdomain"/>
    <property type="match status" value="1"/>
</dbReference>
<evidence type="ECO:0000259" key="10">
    <source>
        <dbReference type="PROSITE" id="PS50162"/>
    </source>
</evidence>